<gene>
    <name evidence="1" type="ORF">DPMN_108494</name>
</gene>
<accession>A0A9D4K8Y5</accession>
<dbReference type="InterPro" id="IPR018247">
    <property type="entry name" value="EF_Hand_1_Ca_BS"/>
</dbReference>
<reference evidence="1" key="2">
    <citation type="submission" date="2020-11" db="EMBL/GenBank/DDBJ databases">
        <authorList>
            <person name="McCartney M.A."/>
            <person name="Auch B."/>
            <person name="Kono T."/>
            <person name="Mallez S."/>
            <person name="Becker A."/>
            <person name="Gohl D.M."/>
            <person name="Silverstein K.A.T."/>
            <person name="Koren S."/>
            <person name="Bechman K.B."/>
            <person name="Herman A."/>
            <person name="Abrahante J.E."/>
            <person name="Garbe J."/>
        </authorList>
    </citation>
    <scope>NUCLEOTIDE SEQUENCE</scope>
    <source>
        <strain evidence="1">Duluth1</strain>
        <tissue evidence="1">Whole animal</tissue>
    </source>
</reference>
<comment type="caution">
    <text evidence="1">The sequence shown here is derived from an EMBL/GenBank/DDBJ whole genome shotgun (WGS) entry which is preliminary data.</text>
</comment>
<evidence type="ECO:0000313" key="1">
    <source>
        <dbReference type="EMBL" id="KAH3835149.1"/>
    </source>
</evidence>
<organism evidence="1 2">
    <name type="scientific">Dreissena polymorpha</name>
    <name type="common">Zebra mussel</name>
    <name type="synonym">Mytilus polymorpha</name>
    <dbReference type="NCBI Taxonomy" id="45954"/>
    <lineage>
        <taxon>Eukaryota</taxon>
        <taxon>Metazoa</taxon>
        <taxon>Spiralia</taxon>
        <taxon>Lophotrochozoa</taxon>
        <taxon>Mollusca</taxon>
        <taxon>Bivalvia</taxon>
        <taxon>Autobranchia</taxon>
        <taxon>Heteroconchia</taxon>
        <taxon>Euheterodonta</taxon>
        <taxon>Imparidentia</taxon>
        <taxon>Neoheterodontei</taxon>
        <taxon>Myida</taxon>
        <taxon>Dreissenoidea</taxon>
        <taxon>Dreissenidae</taxon>
        <taxon>Dreissena</taxon>
    </lineage>
</organism>
<keyword evidence="2" id="KW-1185">Reference proteome</keyword>
<protein>
    <submittedName>
        <fullName evidence="1">Uncharacterized protein</fullName>
    </submittedName>
</protein>
<sequence>MMRSAYKLQYSESDTMRKICLKHDMNKNDILTESELRKEAKPRQDELPYEHFLFLVRGPIGNREKIKVKIQKIVDPRLEAA</sequence>
<dbReference type="EMBL" id="JAIWYP010000004">
    <property type="protein sequence ID" value="KAH3835149.1"/>
    <property type="molecule type" value="Genomic_DNA"/>
</dbReference>
<dbReference type="PROSITE" id="PS00018">
    <property type="entry name" value="EF_HAND_1"/>
    <property type="match status" value="1"/>
</dbReference>
<dbReference type="Proteomes" id="UP000828390">
    <property type="component" value="Unassembled WGS sequence"/>
</dbReference>
<reference evidence="1" key="1">
    <citation type="journal article" date="2019" name="bioRxiv">
        <title>The Genome of the Zebra Mussel, Dreissena polymorpha: A Resource for Invasive Species Research.</title>
        <authorList>
            <person name="McCartney M.A."/>
            <person name="Auch B."/>
            <person name="Kono T."/>
            <person name="Mallez S."/>
            <person name="Zhang Y."/>
            <person name="Obille A."/>
            <person name="Becker A."/>
            <person name="Abrahante J.E."/>
            <person name="Garbe J."/>
            <person name="Badalamenti J.P."/>
            <person name="Herman A."/>
            <person name="Mangelson H."/>
            <person name="Liachko I."/>
            <person name="Sullivan S."/>
            <person name="Sone E.D."/>
            <person name="Koren S."/>
            <person name="Silverstein K.A.T."/>
            <person name="Beckman K.B."/>
            <person name="Gohl D.M."/>
        </authorList>
    </citation>
    <scope>NUCLEOTIDE SEQUENCE</scope>
    <source>
        <strain evidence="1">Duluth1</strain>
        <tissue evidence="1">Whole animal</tissue>
    </source>
</reference>
<evidence type="ECO:0000313" key="2">
    <source>
        <dbReference type="Proteomes" id="UP000828390"/>
    </source>
</evidence>
<dbReference type="AlphaFoldDB" id="A0A9D4K8Y5"/>
<proteinExistence type="predicted"/>
<name>A0A9D4K8Y5_DREPO</name>